<organism evidence="4 5">
    <name type="scientific">Triparma retinervis</name>
    <dbReference type="NCBI Taxonomy" id="2557542"/>
    <lineage>
        <taxon>Eukaryota</taxon>
        <taxon>Sar</taxon>
        <taxon>Stramenopiles</taxon>
        <taxon>Ochrophyta</taxon>
        <taxon>Bolidophyceae</taxon>
        <taxon>Parmales</taxon>
        <taxon>Triparmaceae</taxon>
        <taxon>Triparma</taxon>
    </lineage>
</organism>
<dbReference type="SUPFAM" id="SSF47874">
    <property type="entry name" value="Annexin"/>
    <property type="match status" value="3"/>
</dbReference>
<dbReference type="PROSITE" id="PS51897">
    <property type="entry name" value="ANNEXIN_2"/>
    <property type="match status" value="5"/>
</dbReference>
<comment type="caution">
    <text evidence="4">The sequence shown here is derived from an EMBL/GenBank/DDBJ whole genome shotgun (WGS) entry which is preliminary data.</text>
</comment>
<dbReference type="InterPro" id="IPR001464">
    <property type="entry name" value="Annexin"/>
</dbReference>
<dbReference type="InterPro" id="IPR018502">
    <property type="entry name" value="Annexin_repeat"/>
</dbReference>
<gene>
    <name evidence="4" type="ORF">TrRE_jg12937</name>
</gene>
<keyword evidence="5" id="KW-1185">Reference proteome</keyword>
<dbReference type="InterPro" id="IPR037104">
    <property type="entry name" value="Annexin_sf"/>
</dbReference>
<dbReference type="PANTHER" id="PTHR10502">
    <property type="entry name" value="ANNEXIN"/>
    <property type="match status" value="1"/>
</dbReference>
<sequence>MGCEQSSPVEPEPQPEVPVDPFQALMQQIMALRMDLQQKIPLLITAASYHRYMQTTISKENTVLQWCMKELNDEMVLSKEMEYHIAKQDAKDVFEASDGIGTDEEKMGVVIIGRRPESIVITDTIYQSDYGRTLEDQVRGENKTLIGMLTGKLTDFGKFLTYRTMPRPHLIALLVHKCVKGMGTSDYTLMEVLSTNKMEDLRASVEVYSEMFDGEDMIQRIKKETDGMMSRNYGKWAAKLCEFERDESEDVPDNVEELAGQLYAAGAKKMMGCDEDVFLEILNAANEETCQAIRNAYPGVTDGRDLIEDVKKKMSGNLEFAVVARLTPKHEFLAGRLKKACDGMGTDEDAICRILGSSTNEECLFIRDAFAETFEGDLVELMESELSGNFLKMVQFLYKVDPPKGHWRDPETYAVDAADDGTEFMTELQGCFNPSMAAMEGQQPMFSPLSFLGYPNNPFIIPGCDTWLPPSSLPFVPMIDQNYLLNSPVADLASGQQLMTNLQMTIQSTMQLTNMNNMAANGMQPQYFNLAYSIRAASFHCSVLKQDNQAMLEFVAQRDVVMVHEACEGWGTDEGKLIEILTAQSKPQMRRVAQIYLETHGKTLTSVLDGELSGFFGGSTDFQYFMNCLCSDPATLDAQFLVESMKGWGTDEKLLSEIICTRNNLELAQAKAAFQRDNGKTVEQWVQGDTSGLYQRFLLECLKGQRREGMIDPNAAEGTADELWNAGLSAGNMDPFPERDEAKLIEITANTGAEQMKLVDQAMSSKYGKSLNDAIKDAMGGDIEDAMRVRSMDKFEYFAEALNKAWEGFGTDERATSRIMGRYSKTELKQISASYQAKYGKTVRAGVESECSGNYKKALIAYLYREMPGYKDVLPRGTYVPLGAGVGAFAM</sequence>
<accession>A0A9W6Z9M9</accession>
<reference evidence="4" key="1">
    <citation type="submission" date="2022-07" db="EMBL/GenBank/DDBJ databases">
        <title>Genome analysis of Parmales, a sister group of diatoms, reveals the evolutionary specialization of diatoms from phago-mixotrophs to photoautotrophs.</title>
        <authorList>
            <person name="Ban H."/>
            <person name="Sato S."/>
            <person name="Yoshikawa S."/>
            <person name="Kazumasa Y."/>
            <person name="Nakamura Y."/>
            <person name="Ichinomiya M."/>
            <person name="Saitoh K."/>
            <person name="Sato N."/>
            <person name="Blanc-Mathieu R."/>
            <person name="Endo H."/>
            <person name="Kuwata A."/>
            <person name="Ogata H."/>
        </authorList>
    </citation>
    <scope>NUCLEOTIDE SEQUENCE</scope>
</reference>
<evidence type="ECO:0000313" key="5">
    <source>
        <dbReference type="Proteomes" id="UP001165082"/>
    </source>
</evidence>
<proteinExistence type="inferred from homology"/>
<dbReference type="EMBL" id="BRXZ01000509">
    <property type="protein sequence ID" value="GMH46425.1"/>
    <property type="molecule type" value="Genomic_DNA"/>
</dbReference>
<comment type="similarity">
    <text evidence="1">Belongs to the annexin family.</text>
</comment>
<dbReference type="GO" id="GO:0001786">
    <property type="term" value="F:phosphatidylserine binding"/>
    <property type="evidence" value="ECO:0007669"/>
    <property type="project" value="TreeGrafter"/>
</dbReference>
<dbReference type="PRINTS" id="PR00196">
    <property type="entry name" value="ANNEXIN"/>
</dbReference>
<protein>
    <recommendedName>
        <fullName evidence="6">Annexin</fullName>
    </recommendedName>
</protein>
<dbReference type="AlphaFoldDB" id="A0A9W6Z9M9"/>
<dbReference type="SMART" id="SM00335">
    <property type="entry name" value="ANX"/>
    <property type="match status" value="7"/>
</dbReference>
<evidence type="ECO:0000256" key="1">
    <source>
        <dbReference type="ARBA" id="ARBA00007831"/>
    </source>
</evidence>
<dbReference type="Proteomes" id="UP001165082">
    <property type="component" value="Unassembled WGS sequence"/>
</dbReference>
<dbReference type="GO" id="GO:0005886">
    <property type="term" value="C:plasma membrane"/>
    <property type="evidence" value="ECO:0007669"/>
    <property type="project" value="TreeGrafter"/>
</dbReference>
<keyword evidence="2" id="KW-0677">Repeat</keyword>
<dbReference type="GO" id="GO:0005737">
    <property type="term" value="C:cytoplasm"/>
    <property type="evidence" value="ECO:0007669"/>
    <property type="project" value="TreeGrafter"/>
</dbReference>
<dbReference type="PANTHER" id="PTHR10502:SF102">
    <property type="entry name" value="ANNEXIN B11"/>
    <property type="match status" value="1"/>
</dbReference>
<evidence type="ECO:0008006" key="6">
    <source>
        <dbReference type="Google" id="ProtNLM"/>
    </source>
</evidence>
<dbReference type="GO" id="GO:0005544">
    <property type="term" value="F:calcium-dependent phospholipid binding"/>
    <property type="evidence" value="ECO:0007669"/>
    <property type="project" value="InterPro"/>
</dbReference>
<keyword evidence="3" id="KW-0041">Annexin</keyword>
<evidence type="ECO:0000256" key="3">
    <source>
        <dbReference type="ARBA" id="ARBA00023216"/>
    </source>
</evidence>
<dbReference type="OrthoDB" id="37886at2759"/>
<evidence type="ECO:0000313" key="4">
    <source>
        <dbReference type="EMBL" id="GMH46425.1"/>
    </source>
</evidence>
<name>A0A9W6Z9M9_9STRA</name>
<dbReference type="Gene3D" id="1.10.220.10">
    <property type="entry name" value="Annexin"/>
    <property type="match status" value="8"/>
</dbReference>
<evidence type="ECO:0000256" key="2">
    <source>
        <dbReference type="ARBA" id="ARBA00022737"/>
    </source>
</evidence>
<dbReference type="GO" id="GO:0005509">
    <property type="term" value="F:calcium ion binding"/>
    <property type="evidence" value="ECO:0007669"/>
    <property type="project" value="InterPro"/>
</dbReference>
<dbReference type="Pfam" id="PF00191">
    <property type="entry name" value="Annexin"/>
    <property type="match status" value="7"/>
</dbReference>